<keyword evidence="3" id="KW-0863">Zinc-finger</keyword>
<proteinExistence type="inferred from homology"/>
<protein>
    <recommendedName>
        <fullName evidence="7">Polycomb protein VEFS-Box domain-containing protein</fullName>
    </recommendedName>
</protein>
<dbReference type="InterPro" id="IPR019135">
    <property type="entry name" value="Polycomb_protein_VEFS-Box"/>
</dbReference>
<dbReference type="Proteomes" id="UP001206925">
    <property type="component" value="Unassembled WGS sequence"/>
</dbReference>
<comment type="caution">
    <text evidence="8">The sequence shown here is derived from an EMBL/GenBank/DDBJ whole genome shotgun (WGS) entry which is preliminary data.</text>
</comment>
<keyword evidence="5" id="KW-0805">Transcription regulation</keyword>
<evidence type="ECO:0000256" key="4">
    <source>
        <dbReference type="ARBA" id="ARBA00022833"/>
    </source>
</evidence>
<gene>
    <name evidence="8" type="ORF">M8C21_031855</name>
</gene>
<sequence length="91" mass="10374">MVDNTVGVTQNEKQMMHIWNSIKTKHGIDNKTASTYSCYVVVNNMLSQIYTYHEVVKGSQKLQKNKMIKIQQIKNIQGSWGGFIIPDTQIG</sequence>
<accession>A0AAD5CW55</accession>
<evidence type="ECO:0000256" key="5">
    <source>
        <dbReference type="ARBA" id="ARBA00023015"/>
    </source>
</evidence>
<evidence type="ECO:0000259" key="7">
    <source>
        <dbReference type="Pfam" id="PF09733"/>
    </source>
</evidence>
<keyword evidence="9" id="KW-1185">Reference proteome</keyword>
<evidence type="ECO:0000313" key="8">
    <source>
        <dbReference type="EMBL" id="KAI7747455.1"/>
    </source>
</evidence>
<name>A0AAD5CW55_AMBAR</name>
<reference evidence="8" key="1">
    <citation type="submission" date="2022-06" db="EMBL/GenBank/DDBJ databases">
        <title>Uncovering the hologenomic basis of an extraordinary plant invasion.</title>
        <authorList>
            <person name="Bieker V.C."/>
            <person name="Martin M.D."/>
            <person name="Gilbert T."/>
            <person name="Hodgins K."/>
            <person name="Battlay P."/>
            <person name="Petersen B."/>
            <person name="Wilson J."/>
        </authorList>
    </citation>
    <scope>NUCLEOTIDE SEQUENCE</scope>
    <source>
        <strain evidence="8">AA19_3_7</strain>
        <tissue evidence="8">Leaf</tissue>
    </source>
</reference>
<organism evidence="8 9">
    <name type="scientific">Ambrosia artemisiifolia</name>
    <name type="common">Common ragweed</name>
    <dbReference type="NCBI Taxonomy" id="4212"/>
    <lineage>
        <taxon>Eukaryota</taxon>
        <taxon>Viridiplantae</taxon>
        <taxon>Streptophyta</taxon>
        <taxon>Embryophyta</taxon>
        <taxon>Tracheophyta</taxon>
        <taxon>Spermatophyta</taxon>
        <taxon>Magnoliopsida</taxon>
        <taxon>eudicotyledons</taxon>
        <taxon>Gunneridae</taxon>
        <taxon>Pentapetalae</taxon>
        <taxon>asterids</taxon>
        <taxon>campanulids</taxon>
        <taxon>Asterales</taxon>
        <taxon>Asteraceae</taxon>
        <taxon>Asteroideae</taxon>
        <taxon>Heliantheae alliance</taxon>
        <taxon>Heliantheae</taxon>
        <taxon>Ambrosia</taxon>
    </lineage>
</organism>
<dbReference type="EMBL" id="JAMZMK010006753">
    <property type="protein sequence ID" value="KAI7747455.1"/>
    <property type="molecule type" value="Genomic_DNA"/>
</dbReference>
<keyword evidence="2" id="KW-0479">Metal-binding</keyword>
<evidence type="ECO:0000256" key="1">
    <source>
        <dbReference type="ARBA" id="ARBA00007416"/>
    </source>
</evidence>
<evidence type="ECO:0000256" key="6">
    <source>
        <dbReference type="ARBA" id="ARBA00023163"/>
    </source>
</evidence>
<evidence type="ECO:0000313" key="9">
    <source>
        <dbReference type="Proteomes" id="UP001206925"/>
    </source>
</evidence>
<feature type="domain" description="Polycomb protein VEFS-Box" evidence="7">
    <location>
        <begin position="1"/>
        <end position="49"/>
    </location>
</feature>
<comment type="similarity">
    <text evidence="1">Belongs to the VEFS (VRN2-EMF2-FIS2-SU(Z)12) family.</text>
</comment>
<keyword evidence="4" id="KW-0862">Zinc</keyword>
<feature type="non-terminal residue" evidence="8">
    <location>
        <position position="1"/>
    </location>
</feature>
<keyword evidence="6" id="KW-0804">Transcription</keyword>
<evidence type="ECO:0000256" key="3">
    <source>
        <dbReference type="ARBA" id="ARBA00022771"/>
    </source>
</evidence>
<evidence type="ECO:0000256" key="2">
    <source>
        <dbReference type="ARBA" id="ARBA00022723"/>
    </source>
</evidence>
<dbReference type="AlphaFoldDB" id="A0AAD5CW55"/>
<dbReference type="Pfam" id="PF09733">
    <property type="entry name" value="VEFS-Box"/>
    <property type="match status" value="1"/>
</dbReference>